<name>A0A4Y6Q188_PERCE</name>
<keyword evidence="2" id="KW-0489">Methyltransferase</keyword>
<dbReference type="GO" id="GO:0006304">
    <property type="term" value="P:DNA modification"/>
    <property type="evidence" value="ECO:0007669"/>
    <property type="project" value="InterPro"/>
</dbReference>
<dbReference type="PANTHER" id="PTHR33841:SF1">
    <property type="entry name" value="DNA METHYLTRANSFERASE A"/>
    <property type="match status" value="1"/>
</dbReference>
<dbReference type="OrthoDB" id="32195at2"/>
<accession>A0A4Y6Q188</accession>
<comment type="catalytic activity">
    <reaction evidence="5">
        <text>a 2'-deoxyadenosine in DNA + S-adenosyl-L-methionine = an N(6)-methyl-2'-deoxyadenosine in DNA + S-adenosyl-L-homocysteine + H(+)</text>
        <dbReference type="Rhea" id="RHEA:15197"/>
        <dbReference type="Rhea" id="RHEA-COMP:12418"/>
        <dbReference type="Rhea" id="RHEA-COMP:12419"/>
        <dbReference type="ChEBI" id="CHEBI:15378"/>
        <dbReference type="ChEBI" id="CHEBI:57856"/>
        <dbReference type="ChEBI" id="CHEBI:59789"/>
        <dbReference type="ChEBI" id="CHEBI:90615"/>
        <dbReference type="ChEBI" id="CHEBI:90616"/>
        <dbReference type="EC" id="2.1.1.72"/>
    </reaction>
</comment>
<dbReference type="PROSITE" id="PS00092">
    <property type="entry name" value="N6_MTASE"/>
    <property type="match status" value="1"/>
</dbReference>
<dbReference type="InterPro" id="IPR029063">
    <property type="entry name" value="SAM-dependent_MTases_sf"/>
</dbReference>
<dbReference type="InterPro" id="IPR011639">
    <property type="entry name" value="MethylTrfase_TaqI-like_dom"/>
</dbReference>
<keyword evidence="4" id="KW-0949">S-adenosyl-L-methionine</keyword>
<dbReference type="GO" id="GO:0009007">
    <property type="term" value="F:site-specific DNA-methyltransferase (adenine-specific) activity"/>
    <property type="evidence" value="ECO:0007669"/>
    <property type="project" value="UniProtKB-EC"/>
</dbReference>
<dbReference type="PRINTS" id="PR00507">
    <property type="entry name" value="N12N6MTFRASE"/>
</dbReference>
<evidence type="ECO:0000259" key="6">
    <source>
        <dbReference type="Pfam" id="PF07669"/>
    </source>
</evidence>
<dbReference type="SUPFAM" id="SSF53335">
    <property type="entry name" value="S-adenosyl-L-methionine-dependent methyltransferases"/>
    <property type="match status" value="1"/>
</dbReference>
<organism evidence="7 8">
    <name type="scientific">Persicimonas caeni</name>
    <dbReference type="NCBI Taxonomy" id="2292766"/>
    <lineage>
        <taxon>Bacteria</taxon>
        <taxon>Deltaproteobacteria</taxon>
        <taxon>Bradymonadales</taxon>
        <taxon>Bradymonadaceae</taxon>
        <taxon>Persicimonas</taxon>
    </lineage>
</organism>
<dbReference type="PANTHER" id="PTHR33841">
    <property type="entry name" value="DNA METHYLTRANSFERASE YEEA-RELATED"/>
    <property type="match status" value="1"/>
</dbReference>
<dbReference type="Proteomes" id="UP000315995">
    <property type="component" value="Chromosome"/>
</dbReference>
<evidence type="ECO:0000313" key="8">
    <source>
        <dbReference type="Proteomes" id="UP000315995"/>
    </source>
</evidence>
<dbReference type="GO" id="GO:0003676">
    <property type="term" value="F:nucleic acid binding"/>
    <property type="evidence" value="ECO:0007669"/>
    <property type="project" value="InterPro"/>
</dbReference>
<proteinExistence type="predicted"/>
<accession>A0A5B8YC80</accession>
<evidence type="ECO:0000256" key="3">
    <source>
        <dbReference type="ARBA" id="ARBA00022679"/>
    </source>
</evidence>
<feature type="domain" description="Type II methyltransferase M.TaqI-like" evidence="6">
    <location>
        <begin position="144"/>
        <end position="239"/>
    </location>
</feature>
<keyword evidence="8" id="KW-1185">Reference proteome</keyword>
<dbReference type="AlphaFoldDB" id="A0A4Y6Q188"/>
<dbReference type="EC" id="2.1.1.72" evidence="1"/>
<evidence type="ECO:0000256" key="5">
    <source>
        <dbReference type="ARBA" id="ARBA00047942"/>
    </source>
</evidence>
<dbReference type="RefSeq" id="WP_141200785.1">
    <property type="nucleotide sequence ID" value="NZ_CP041186.1"/>
</dbReference>
<dbReference type="InterPro" id="IPR050953">
    <property type="entry name" value="N4_N6_ade-DNA_methylase"/>
</dbReference>
<dbReference type="Gene3D" id="3.40.50.150">
    <property type="entry name" value="Vaccinia Virus protein VP39"/>
    <property type="match status" value="1"/>
</dbReference>
<dbReference type="Pfam" id="PF07669">
    <property type="entry name" value="Eco57I"/>
    <property type="match status" value="1"/>
</dbReference>
<evidence type="ECO:0000256" key="4">
    <source>
        <dbReference type="ARBA" id="ARBA00022691"/>
    </source>
</evidence>
<dbReference type="InterPro" id="IPR002052">
    <property type="entry name" value="DNA_methylase_N6_adenine_CS"/>
</dbReference>
<keyword evidence="3" id="KW-0808">Transferase</keyword>
<protein>
    <recommendedName>
        <fullName evidence="1">site-specific DNA-methyltransferase (adenine-specific)</fullName>
        <ecNumber evidence="1">2.1.1.72</ecNumber>
    </recommendedName>
</protein>
<evidence type="ECO:0000313" key="7">
    <source>
        <dbReference type="EMBL" id="QDG54341.1"/>
    </source>
</evidence>
<dbReference type="GO" id="GO:0032259">
    <property type="term" value="P:methylation"/>
    <property type="evidence" value="ECO:0007669"/>
    <property type="project" value="UniProtKB-KW"/>
</dbReference>
<evidence type="ECO:0000256" key="1">
    <source>
        <dbReference type="ARBA" id="ARBA00011900"/>
    </source>
</evidence>
<reference evidence="7 8" key="1">
    <citation type="submission" date="2019-06" db="EMBL/GenBank/DDBJ databases">
        <title>Persicimonas caeni gen. nov., sp. nov., a predatory bacterium isolated from solar saltern.</title>
        <authorList>
            <person name="Wang S."/>
        </authorList>
    </citation>
    <scope>NUCLEOTIDE SEQUENCE [LARGE SCALE GENOMIC DNA]</scope>
    <source>
        <strain evidence="7 8">YN101</strain>
    </source>
</reference>
<dbReference type="EMBL" id="CP041186">
    <property type="protein sequence ID" value="QDG54341.1"/>
    <property type="molecule type" value="Genomic_DNA"/>
</dbReference>
<sequence>MIDERIVDDWLARIDNESLRPADIADIESIQQTLDDGVRRRHGIYLTPMPLADALAATVEADAGEAVVDLSAGAGTLLTAVVRRHPHVRAIGVEKNPLLALAAALNLVAERRKSGQGEALEDRIFVGDGLARDPRWSEFEGRAAAVVGNPPYVREKGNRALFEELRSRHEHLAAFFGPRMDLLYLFFHRSASFVRPGGRLAMLTTAYWLTATNASRVRRDMTQRLRPQVLIRVESTGVFSDAPGQHSLLSVFGAPGEAPARLRALSLEDEPADWSALVEALLSEQCETPQVREQPSHRLGADRWTPFADAATDRWARRLEEQGTPLSSLLVDRQGFVSGADRFSGRHPKRYAPGAPVPDKGEPIFLFERGAVPAELAQLGPTVVRPLVRAGNLEPNGVIITPPSQEFALYIHGEVGAAAEAVLETHLGRFRPVLEHRREVRTGSMPWYRIHWPRDRAEQTGPKLVVPRRAPSPRFALDLSASAISSDCTYLIPPDEVDEPLRYLVTLMVVLNSDLIARYLRNYGKSKGRQLEFYSEPLRTLPLPLRLADGSLEIIEKLVDSDTRLRWSELIDARLAGLFPARANDPVLA</sequence>
<gene>
    <name evidence="7" type="ORF">FIV42_27425</name>
</gene>
<evidence type="ECO:0000256" key="2">
    <source>
        <dbReference type="ARBA" id="ARBA00022603"/>
    </source>
</evidence>